<protein>
    <submittedName>
        <fullName evidence="1">Uncharacterized protein</fullName>
    </submittedName>
</protein>
<dbReference type="EMBL" id="JAMKOV010000001">
    <property type="protein sequence ID" value="KAI8045569.1"/>
    <property type="molecule type" value="Genomic_DNA"/>
</dbReference>
<proteinExistence type="predicted"/>
<comment type="caution">
    <text evidence="1">The sequence shown here is derived from an EMBL/GenBank/DDBJ whole genome shotgun (WGS) entry which is preliminary data.</text>
</comment>
<dbReference type="Proteomes" id="UP001059596">
    <property type="component" value="Chromosome 3R"/>
</dbReference>
<keyword evidence="2" id="KW-1185">Reference proteome</keyword>
<sequence length="126" mass="14770">PQLASLHLHQASNRNYCGTFSKKIVRKKKIETNHLLIFTKFHFYFVIKIGEDFFIFKEHKLQNKKPTTRKGGQRKQSTMLKKLLNRDVPIRRPIIQPENANETGKKAALKIRCPTLSQIHKTHTHT</sequence>
<reference evidence="1" key="1">
    <citation type="journal article" date="2023" name="Genome Biol. Evol.">
        <title>Long-read-based Genome Assembly of Drosophila gunungcola Reveals Fewer Chemosensory Genes in Flower-breeding Species.</title>
        <authorList>
            <person name="Negi A."/>
            <person name="Liao B.Y."/>
            <person name="Yeh S.D."/>
        </authorList>
    </citation>
    <scope>NUCLEOTIDE SEQUENCE</scope>
    <source>
        <strain evidence="1">Sukarami</strain>
    </source>
</reference>
<organism evidence="1 2">
    <name type="scientific">Drosophila gunungcola</name>
    <name type="common">fruit fly</name>
    <dbReference type="NCBI Taxonomy" id="103775"/>
    <lineage>
        <taxon>Eukaryota</taxon>
        <taxon>Metazoa</taxon>
        <taxon>Ecdysozoa</taxon>
        <taxon>Arthropoda</taxon>
        <taxon>Hexapoda</taxon>
        <taxon>Insecta</taxon>
        <taxon>Pterygota</taxon>
        <taxon>Neoptera</taxon>
        <taxon>Endopterygota</taxon>
        <taxon>Diptera</taxon>
        <taxon>Brachycera</taxon>
        <taxon>Muscomorpha</taxon>
        <taxon>Ephydroidea</taxon>
        <taxon>Drosophilidae</taxon>
        <taxon>Drosophila</taxon>
        <taxon>Sophophora</taxon>
    </lineage>
</organism>
<name>A0A9P9YZJ2_9MUSC</name>
<gene>
    <name evidence="1" type="ORF">M5D96_001751</name>
</gene>
<dbReference type="AlphaFoldDB" id="A0A9P9YZJ2"/>
<feature type="non-terminal residue" evidence="1">
    <location>
        <position position="126"/>
    </location>
</feature>
<evidence type="ECO:0000313" key="1">
    <source>
        <dbReference type="EMBL" id="KAI8045569.1"/>
    </source>
</evidence>
<evidence type="ECO:0000313" key="2">
    <source>
        <dbReference type="Proteomes" id="UP001059596"/>
    </source>
</evidence>
<accession>A0A9P9YZJ2</accession>